<organism evidence="7 8">
    <name type="scientific">Candidatus Doudnabacteria bacterium RIFCSPHIGHO2_01_FULL_43_23</name>
    <dbReference type="NCBI Taxonomy" id="1817822"/>
    <lineage>
        <taxon>Bacteria</taxon>
        <taxon>Candidatus Doudnaibacteriota</taxon>
    </lineage>
</organism>
<accession>A0A1F5NRS4</accession>
<evidence type="ECO:0000313" key="8">
    <source>
        <dbReference type="Proteomes" id="UP000177912"/>
    </source>
</evidence>
<evidence type="ECO:0000256" key="1">
    <source>
        <dbReference type="ARBA" id="ARBA00004167"/>
    </source>
</evidence>
<dbReference type="Pfam" id="PF07963">
    <property type="entry name" value="N_methyl"/>
    <property type="match status" value="1"/>
</dbReference>
<dbReference type="GO" id="GO:0016020">
    <property type="term" value="C:membrane"/>
    <property type="evidence" value="ECO:0007669"/>
    <property type="project" value="UniProtKB-SubCell"/>
</dbReference>
<keyword evidence="3 6" id="KW-0812">Transmembrane</keyword>
<keyword evidence="4 6" id="KW-1133">Transmembrane helix</keyword>
<dbReference type="NCBIfam" id="TIGR02532">
    <property type="entry name" value="IV_pilin_GFxxxE"/>
    <property type="match status" value="1"/>
</dbReference>
<dbReference type="InterPro" id="IPR000983">
    <property type="entry name" value="Bac_GSPG_pilin"/>
</dbReference>
<evidence type="ECO:0000256" key="4">
    <source>
        <dbReference type="ARBA" id="ARBA00022989"/>
    </source>
</evidence>
<reference evidence="7 8" key="1">
    <citation type="journal article" date="2016" name="Nat. Commun.">
        <title>Thousands of microbial genomes shed light on interconnected biogeochemical processes in an aquifer system.</title>
        <authorList>
            <person name="Anantharaman K."/>
            <person name="Brown C.T."/>
            <person name="Hug L.A."/>
            <person name="Sharon I."/>
            <person name="Castelle C.J."/>
            <person name="Probst A.J."/>
            <person name="Thomas B.C."/>
            <person name="Singh A."/>
            <person name="Wilkins M.J."/>
            <person name="Karaoz U."/>
            <person name="Brodie E.L."/>
            <person name="Williams K.H."/>
            <person name="Hubbard S.S."/>
            <person name="Banfield J.F."/>
        </authorList>
    </citation>
    <scope>NUCLEOTIDE SEQUENCE [LARGE SCALE GENOMIC DNA]</scope>
</reference>
<protein>
    <recommendedName>
        <fullName evidence="9">Type II secretion system protein GspG C-terminal domain-containing protein</fullName>
    </recommendedName>
</protein>
<keyword evidence="2" id="KW-0488">Methylation</keyword>
<comment type="subcellular location">
    <subcellularLocation>
        <location evidence="1">Membrane</location>
        <topology evidence="1">Single-pass membrane protein</topology>
    </subcellularLocation>
</comment>
<dbReference type="PRINTS" id="PR00813">
    <property type="entry name" value="BCTERIALGSPG"/>
</dbReference>
<dbReference type="Gene3D" id="3.30.700.10">
    <property type="entry name" value="Glycoprotein, Type 4 Pilin"/>
    <property type="match status" value="1"/>
</dbReference>
<dbReference type="PANTHER" id="PTHR30093:SF44">
    <property type="entry name" value="TYPE II SECRETION SYSTEM CORE PROTEIN G"/>
    <property type="match status" value="1"/>
</dbReference>
<evidence type="ECO:0000256" key="2">
    <source>
        <dbReference type="ARBA" id="ARBA00022481"/>
    </source>
</evidence>
<keyword evidence="5 6" id="KW-0472">Membrane</keyword>
<dbReference type="GO" id="GO:0015627">
    <property type="term" value="C:type II protein secretion system complex"/>
    <property type="evidence" value="ECO:0007669"/>
    <property type="project" value="InterPro"/>
</dbReference>
<evidence type="ECO:0000256" key="5">
    <source>
        <dbReference type="ARBA" id="ARBA00023136"/>
    </source>
</evidence>
<evidence type="ECO:0000313" key="7">
    <source>
        <dbReference type="EMBL" id="OGE80375.1"/>
    </source>
</evidence>
<name>A0A1F5NRS4_9BACT</name>
<dbReference type="SUPFAM" id="SSF54523">
    <property type="entry name" value="Pili subunits"/>
    <property type="match status" value="1"/>
</dbReference>
<dbReference type="STRING" id="1817822.A2826_02875"/>
<sequence>MKILNFLKGKSKGFTLIELLVVIAIIGILAAVVLVSLNSARAKSRDAKRLADVRQVMTAMELFYNDNNSYPDDGGVTPDLTDGAPAFNTFLSQWPTTPTPNDGTCTAAQNTYTYIGIDSTCLVANLDATDPACYNLTFCLGAPTGGLGTAPDTAVTCTASPNGLVCT</sequence>
<dbReference type="PANTHER" id="PTHR30093">
    <property type="entry name" value="GENERAL SECRETION PATHWAY PROTEIN G"/>
    <property type="match status" value="1"/>
</dbReference>
<proteinExistence type="predicted"/>
<dbReference type="InterPro" id="IPR045584">
    <property type="entry name" value="Pilin-like"/>
</dbReference>
<evidence type="ECO:0000256" key="6">
    <source>
        <dbReference type="SAM" id="Phobius"/>
    </source>
</evidence>
<dbReference type="InterPro" id="IPR012902">
    <property type="entry name" value="N_methyl_site"/>
</dbReference>
<dbReference type="EMBL" id="MFEI01000034">
    <property type="protein sequence ID" value="OGE80375.1"/>
    <property type="molecule type" value="Genomic_DNA"/>
</dbReference>
<dbReference type="PROSITE" id="PS00409">
    <property type="entry name" value="PROKAR_NTER_METHYL"/>
    <property type="match status" value="1"/>
</dbReference>
<feature type="transmembrane region" description="Helical" evidence="6">
    <location>
        <begin position="20"/>
        <end position="40"/>
    </location>
</feature>
<evidence type="ECO:0008006" key="9">
    <source>
        <dbReference type="Google" id="ProtNLM"/>
    </source>
</evidence>
<dbReference type="AlphaFoldDB" id="A0A1F5NRS4"/>
<dbReference type="GO" id="GO:0015628">
    <property type="term" value="P:protein secretion by the type II secretion system"/>
    <property type="evidence" value="ECO:0007669"/>
    <property type="project" value="InterPro"/>
</dbReference>
<evidence type="ECO:0000256" key="3">
    <source>
        <dbReference type="ARBA" id="ARBA00022692"/>
    </source>
</evidence>
<gene>
    <name evidence="7" type="ORF">A2826_02875</name>
</gene>
<comment type="caution">
    <text evidence="7">The sequence shown here is derived from an EMBL/GenBank/DDBJ whole genome shotgun (WGS) entry which is preliminary data.</text>
</comment>
<dbReference type="Proteomes" id="UP000177912">
    <property type="component" value="Unassembled WGS sequence"/>
</dbReference>